<dbReference type="PANTHER" id="PTHR13349:SF2">
    <property type="entry name" value="TRANSLATION MACHINERY-ASSOCIATED PROTEIN 16"/>
    <property type="match status" value="1"/>
</dbReference>
<protein>
    <recommendedName>
        <fullName evidence="5">Translation machinery-associated protein 16</fullName>
    </recommendedName>
</protein>
<comment type="similarity">
    <text evidence="1">Belongs to the TMA16 family.</text>
</comment>
<dbReference type="InterPro" id="IPR021346">
    <property type="entry name" value="Tma16"/>
</dbReference>
<comment type="caution">
    <text evidence="3">The sequence shown here is derived from an EMBL/GenBank/DDBJ whole genome shotgun (WGS) entry which is preliminary data.</text>
</comment>
<evidence type="ECO:0000313" key="4">
    <source>
        <dbReference type="Proteomes" id="UP001590951"/>
    </source>
</evidence>
<feature type="region of interest" description="Disordered" evidence="2">
    <location>
        <begin position="1"/>
        <end position="40"/>
    </location>
</feature>
<dbReference type="Gene3D" id="1.20.1440.170">
    <property type="entry name" value="Translation machinery-associated protein 16-like"/>
    <property type="match status" value="1"/>
</dbReference>
<proteinExistence type="inferred from homology"/>
<evidence type="ECO:0008006" key="5">
    <source>
        <dbReference type="Google" id="ProtNLM"/>
    </source>
</evidence>
<gene>
    <name evidence="3" type="ORF">ABVK25_006036</name>
</gene>
<dbReference type="EMBL" id="JBHFEH010000019">
    <property type="protein sequence ID" value="KAL2053732.1"/>
    <property type="molecule type" value="Genomic_DNA"/>
</dbReference>
<dbReference type="InterPro" id="IPR038356">
    <property type="entry name" value="Tma16_sf"/>
</dbReference>
<organism evidence="3 4">
    <name type="scientific">Lepraria finkii</name>
    <dbReference type="NCBI Taxonomy" id="1340010"/>
    <lineage>
        <taxon>Eukaryota</taxon>
        <taxon>Fungi</taxon>
        <taxon>Dikarya</taxon>
        <taxon>Ascomycota</taxon>
        <taxon>Pezizomycotina</taxon>
        <taxon>Lecanoromycetes</taxon>
        <taxon>OSLEUM clade</taxon>
        <taxon>Lecanoromycetidae</taxon>
        <taxon>Lecanorales</taxon>
        <taxon>Lecanorineae</taxon>
        <taxon>Stereocaulaceae</taxon>
        <taxon>Lepraria</taxon>
    </lineage>
</organism>
<keyword evidence="4" id="KW-1185">Reference proteome</keyword>
<name>A0ABR4B8I8_9LECA</name>
<evidence type="ECO:0000256" key="1">
    <source>
        <dbReference type="ARBA" id="ARBA00034127"/>
    </source>
</evidence>
<sequence>MPRSLAKVQKKLSKKKGKISSLHENSRDAQKLRRAGARGEKLERLAAARAKANQPHMQRVAYFQGAAKAATGSIGVEKIHGLIQRYISRHDEEFAELKSQRRPGRPASTREDLLRQSMAAEEREYDSGFWIPDMQDEDNLAILRTWNGEWTALNTFKYVRLSRDGTVQISNFPPKGLS</sequence>
<reference evidence="3 4" key="1">
    <citation type="submission" date="2024-09" db="EMBL/GenBank/DDBJ databases">
        <title>Rethinking Asexuality: The Enigmatic Case of Functional Sexual Genes in Lepraria (Stereocaulaceae).</title>
        <authorList>
            <person name="Doellman M."/>
            <person name="Sun Y."/>
            <person name="Barcenas-Pena A."/>
            <person name="Lumbsch H.T."/>
            <person name="Grewe F."/>
        </authorList>
    </citation>
    <scope>NUCLEOTIDE SEQUENCE [LARGE SCALE GENOMIC DNA]</scope>
    <source>
        <strain evidence="3 4">Grewe 0041</strain>
    </source>
</reference>
<feature type="compositionally biased region" description="Basic residues" evidence="2">
    <location>
        <begin position="8"/>
        <end position="18"/>
    </location>
</feature>
<accession>A0ABR4B8I8</accession>
<dbReference type="Proteomes" id="UP001590951">
    <property type="component" value="Unassembled WGS sequence"/>
</dbReference>
<feature type="compositionally biased region" description="Basic and acidic residues" evidence="2">
    <location>
        <begin position="24"/>
        <end position="40"/>
    </location>
</feature>
<dbReference type="Pfam" id="PF11176">
    <property type="entry name" value="Tma16"/>
    <property type="match status" value="1"/>
</dbReference>
<evidence type="ECO:0000313" key="3">
    <source>
        <dbReference type="EMBL" id="KAL2053732.1"/>
    </source>
</evidence>
<evidence type="ECO:0000256" key="2">
    <source>
        <dbReference type="SAM" id="MobiDB-lite"/>
    </source>
</evidence>
<dbReference type="PANTHER" id="PTHR13349">
    <property type="entry name" value="TRANSLATION MACHINERY-ASSOCIATED PROTEIN 16"/>
    <property type="match status" value="1"/>
</dbReference>